<evidence type="ECO:0000256" key="1">
    <source>
        <dbReference type="SAM" id="MobiDB-lite"/>
    </source>
</evidence>
<dbReference type="PROSITE" id="PS51318">
    <property type="entry name" value="TAT"/>
    <property type="match status" value="1"/>
</dbReference>
<dbReference type="RefSeq" id="WP_145389973.1">
    <property type="nucleotide sequence ID" value="NZ_CP037423.1"/>
</dbReference>
<keyword evidence="3" id="KW-1185">Reference proteome</keyword>
<sequence length="448" mass="48724">MNRHRPNPRVVGRRSILQAAGISIALPAFDSLRSRATAGESDSPSTKSAESSQPPRRMVCIGNMLGFYPEAFWPGKPSADGTTTVRDDASSLSTTLASLAEHSGDFTVIGGLDHGLKGGHFAIHAFLSGVRSVDAKSMPDGNITLDQFAAETIAGRTRFASLTVGSDSGIHGGCQLSWSRSGTRVPPITGPRELFEKLFVGVKPADKQRAADRFRMQESILDAVNGDAKTISKQLNRRDAQKLDEYLTSIRDVEKRLGNRKQWIDIEKPPAPFAAPANTNMVDDLPMLYELIALALQTDSTRIATLELGGDFEARDFGFKSGYHSLSHHGQRKESIDALKKIESYQVEQFSRFLTKLRETESGDSNLLETTSVLFGSGMGNANSHTNTNLPIVVAGGGLRHRGTMWFDSSNPHRPPLTNLYLTLLHRFGIPAERFSTSTGTLSGLELA</sequence>
<dbReference type="Proteomes" id="UP000319004">
    <property type="component" value="Chromosome"/>
</dbReference>
<proteinExistence type="predicted"/>
<dbReference type="Pfam" id="PF07586">
    <property type="entry name" value="HXXSHH"/>
    <property type="match status" value="1"/>
</dbReference>
<accession>A0A518HXX8</accession>
<evidence type="ECO:0000313" key="3">
    <source>
        <dbReference type="Proteomes" id="UP000319004"/>
    </source>
</evidence>
<feature type="region of interest" description="Disordered" evidence="1">
    <location>
        <begin position="35"/>
        <end position="55"/>
    </location>
</feature>
<feature type="compositionally biased region" description="Polar residues" evidence="1">
    <location>
        <begin position="40"/>
        <end position="54"/>
    </location>
</feature>
<evidence type="ECO:0008006" key="4">
    <source>
        <dbReference type="Google" id="ProtNLM"/>
    </source>
</evidence>
<gene>
    <name evidence="2" type="ORF">Enr13x_55900</name>
</gene>
<evidence type="ECO:0000313" key="2">
    <source>
        <dbReference type="EMBL" id="QDV45711.1"/>
    </source>
</evidence>
<protein>
    <recommendedName>
        <fullName evidence="4">Secreted protein containing DUF1552</fullName>
    </recommendedName>
</protein>
<reference evidence="2 3" key="1">
    <citation type="submission" date="2019-03" db="EMBL/GenBank/DDBJ databases">
        <title>Deep-cultivation of Planctomycetes and their phenomic and genomic characterization uncovers novel biology.</title>
        <authorList>
            <person name="Wiegand S."/>
            <person name="Jogler M."/>
            <person name="Boedeker C."/>
            <person name="Pinto D."/>
            <person name="Vollmers J."/>
            <person name="Rivas-Marin E."/>
            <person name="Kohn T."/>
            <person name="Peeters S.H."/>
            <person name="Heuer A."/>
            <person name="Rast P."/>
            <person name="Oberbeckmann S."/>
            <person name="Bunk B."/>
            <person name="Jeske O."/>
            <person name="Meyerdierks A."/>
            <person name="Storesund J.E."/>
            <person name="Kallscheuer N."/>
            <person name="Luecker S."/>
            <person name="Lage O.M."/>
            <person name="Pohl T."/>
            <person name="Merkel B.J."/>
            <person name="Hornburger P."/>
            <person name="Mueller R.-W."/>
            <person name="Bruemmer F."/>
            <person name="Labrenz M."/>
            <person name="Spormann A.M."/>
            <person name="Op den Camp H."/>
            <person name="Overmann J."/>
            <person name="Amann R."/>
            <person name="Jetten M.S.M."/>
            <person name="Mascher T."/>
            <person name="Medema M.H."/>
            <person name="Devos D.P."/>
            <person name="Kaster A.-K."/>
            <person name="Ovreas L."/>
            <person name="Rohde M."/>
            <person name="Galperin M.Y."/>
            <person name="Jogler C."/>
        </authorList>
    </citation>
    <scope>NUCLEOTIDE SEQUENCE [LARGE SCALE GENOMIC DNA]</scope>
    <source>
        <strain evidence="2 3">Enr13</strain>
    </source>
</reference>
<dbReference type="OrthoDB" id="9146593at2"/>
<dbReference type="InterPro" id="IPR006311">
    <property type="entry name" value="TAT_signal"/>
</dbReference>
<dbReference type="InterPro" id="IPR011447">
    <property type="entry name" value="DUF1552"/>
</dbReference>
<dbReference type="KEGG" id="snep:Enr13x_55900"/>
<name>A0A518HXX8_9BACT</name>
<organism evidence="2 3">
    <name type="scientific">Stieleria neptunia</name>
    <dbReference type="NCBI Taxonomy" id="2527979"/>
    <lineage>
        <taxon>Bacteria</taxon>
        <taxon>Pseudomonadati</taxon>
        <taxon>Planctomycetota</taxon>
        <taxon>Planctomycetia</taxon>
        <taxon>Pirellulales</taxon>
        <taxon>Pirellulaceae</taxon>
        <taxon>Stieleria</taxon>
    </lineage>
</organism>
<dbReference type="EMBL" id="CP037423">
    <property type="protein sequence ID" value="QDV45711.1"/>
    <property type="molecule type" value="Genomic_DNA"/>
</dbReference>
<dbReference type="AlphaFoldDB" id="A0A518HXX8"/>